<dbReference type="RefSeq" id="XP_025774442.1">
    <property type="nucleotide sequence ID" value="XM_025918657.1"/>
</dbReference>
<feature type="compositionally biased region" description="Basic and acidic residues" evidence="6">
    <location>
        <begin position="436"/>
        <end position="447"/>
    </location>
</feature>
<feature type="compositionally biased region" description="Basic and acidic residues" evidence="6">
    <location>
        <begin position="520"/>
        <end position="537"/>
    </location>
</feature>
<dbReference type="GO" id="GO:0005829">
    <property type="term" value="C:cytosol"/>
    <property type="evidence" value="ECO:0007669"/>
    <property type="project" value="UniProtKB-ARBA"/>
</dbReference>
<dbReference type="CTD" id="23102"/>
<dbReference type="GO" id="GO:0031410">
    <property type="term" value="C:cytoplasmic vesicle"/>
    <property type="evidence" value="ECO:0007669"/>
    <property type="project" value="UniProtKB-ARBA"/>
</dbReference>
<dbReference type="PROSITE" id="PS50086">
    <property type="entry name" value="TBC_RABGAP"/>
    <property type="match status" value="1"/>
</dbReference>
<feature type="compositionally biased region" description="Basic and acidic residues" evidence="6">
    <location>
        <begin position="401"/>
        <end position="418"/>
    </location>
</feature>
<dbReference type="SMART" id="SM00164">
    <property type="entry name" value="TBC"/>
    <property type="match status" value="1"/>
</dbReference>
<feature type="compositionally biased region" description="Basic and acidic residues" evidence="6">
    <location>
        <begin position="549"/>
        <end position="583"/>
    </location>
</feature>
<name>A0A6P6HFE2_PUMCO</name>
<dbReference type="PANTHER" id="PTHR47219:SF20">
    <property type="entry name" value="TBC1 DOMAIN FAMILY MEMBER 2B"/>
    <property type="match status" value="1"/>
</dbReference>
<dbReference type="FunFam" id="1.10.472.80:FF:000018">
    <property type="entry name" value="TBC1 domain family member 2B"/>
    <property type="match status" value="1"/>
</dbReference>
<evidence type="ECO:0000313" key="9">
    <source>
        <dbReference type="RefSeq" id="XP_025774442.1"/>
    </source>
</evidence>
<proteinExistence type="predicted"/>
<evidence type="ECO:0000256" key="4">
    <source>
        <dbReference type="ARBA" id="ARBA00023054"/>
    </source>
</evidence>
<dbReference type="InterPro" id="IPR035969">
    <property type="entry name" value="Rab-GAP_TBC_sf"/>
</dbReference>
<dbReference type="Pfam" id="PF00566">
    <property type="entry name" value="RabGAP-TBC"/>
    <property type="match status" value="1"/>
</dbReference>
<dbReference type="InterPro" id="IPR050302">
    <property type="entry name" value="Rab_GAP_TBC_domain"/>
</dbReference>
<dbReference type="GO" id="GO:0070161">
    <property type="term" value="C:anchoring junction"/>
    <property type="evidence" value="ECO:0007669"/>
    <property type="project" value="UniProtKB-SubCell"/>
</dbReference>
<feature type="region of interest" description="Disordered" evidence="6">
    <location>
        <begin position="518"/>
        <end position="589"/>
    </location>
</feature>
<evidence type="ECO:0000256" key="1">
    <source>
        <dbReference type="ARBA" id="ARBA00004282"/>
    </source>
</evidence>
<dbReference type="KEGG" id="pcoo:112855111"/>
<keyword evidence="3" id="KW-0965">Cell junction</keyword>
<dbReference type="SUPFAM" id="SSF47923">
    <property type="entry name" value="Ypt/Rab-GAP domain of gyp1p"/>
    <property type="match status" value="2"/>
</dbReference>
<dbReference type="FunFam" id="1.10.10.750:FF:000018">
    <property type="entry name" value="TBC domaincontaining protein"/>
    <property type="match status" value="1"/>
</dbReference>
<protein>
    <submittedName>
        <fullName evidence="9">TBC1 domain family member 2B</fullName>
    </submittedName>
</protein>
<dbReference type="FunFam" id="1.10.8.270:FF:000014">
    <property type="entry name" value="Putative TBC1 domain family member 2B"/>
    <property type="match status" value="1"/>
</dbReference>
<evidence type="ECO:0000256" key="6">
    <source>
        <dbReference type="SAM" id="MobiDB-lite"/>
    </source>
</evidence>
<evidence type="ECO:0000256" key="3">
    <source>
        <dbReference type="ARBA" id="ARBA00022949"/>
    </source>
</evidence>
<feature type="region of interest" description="Disordered" evidence="6">
    <location>
        <begin position="1"/>
        <end position="32"/>
    </location>
</feature>
<dbReference type="InterPro" id="IPR000195">
    <property type="entry name" value="Rab-GAP-TBC_dom"/>
</dbReference>
<dbReference type="PANTHER" id="PTHR47219">
    <property type="entry name" value="RAB GTPASE-ACTIVATING PROTEIN 1-LIKE"/>
    <property type="match status" value="1"/>
</dbReference>
<evidence type="ECO:0000256" key="5">
    <source>
        <dbReference type="SAM" id="Coils"/>
    </source>
</evidence>
<feature type="coiled-coil region" evidence="5">
    <location>
        <begin position="833"/>
        <end position="867"/>
    </location>
</feature>
<feature type="domain" description="Rab-GAP TBC" evidence="7">
    <location>
        <begin position="995"/>
        <end position="1189"/>
    </location>
</feature>
<dbReference type="Proteomes" id="UP000515131">
    <property type="component" value="Unplaced"/>
</dbReference>
<keyword evidence="4 5" id="KW-0175">Coiled coil</keyword>
<dbReference type="GO" id="GO:0005096">
    <property type="term" value="F:GTPase activator activity"/>
    <property type="evidence" value="ECO:0007669"/>
    <property type="project" value="UniProtKB-KW"/>
</dbReference>
<sequence length="1295" mass="143211">MPDPGHARRGGGEREGAATAETGDCASLPAKRRAGPLLHRNRWFVFDARAAASDTSEPAGRPSATLNIADACFDYRFDDAAEPGAEAAARALQVLARAPSRLLRPRPSPPLAPTSLPSPPAPGPSGPGLGAAGCAVPGPVLRPRRSLGLPAPSREFATEGSLTGLGYDPFVPGALLLKSASPSWPRPPPPSPEPPPSTVFRVAEQQGCAGPGQVQSGGGLAESLGLSPLPRVVSVREMSWEMAGAERAPRGSHVKQAVSVAKYMAPNRQLMAYWLQELQQKRWEYCNGLDAATWDSRASPAPGDFSQGLVARDNSDVIYPHPDASAEKARNVLAVETAPGELEQAAHQPAAGHPNSSNFSFKQWGTELKNSMSSFRPGRGHGESRKSVFYTNEEWELLDPNPKDLEESMVQEERRKQAPEGNKGARGPFRSRRSQKREAQGFLRDQEVTPGDKGTLGRCTPLAPPPGTTPCPVPAGLGLDFCSGGFVSLTPSHVGLESQRRGEGLELESQYRGKSVVLESQHRGEGVGPESQRRGEGECVGLESQCRGENARLESQHRGENARLENQHRGERVGPESQRRDEGVGLESQYKGRRASAGVRLQTLTPALALQFHTLTPALALRPYTLTPVLVLQPRILTPVLALQPHTLTPALALWPHTLTCVALRGTAGIERSAPSSPGQRRPGDGCPAIVVVQADQECWLWATSPTAMSSLGHVSGNGPGFCPVRVQEPAVSLATPGRPPNFPVAVAKAEWPEPPWEPRQSGRSTLMKGCARQHVSGSGFLSSGFKARAKRVPTFAGPEFDVFHVDTGGTCSPERLTRCQLQDSLQGYKTQNKFLNKEILELSALRRNAERRERDLMAKYSSLEAKLCQIESKYLILLQEMKTPVCSEEQGPSREVIAQLLEDALQVEGPEQPEQAFVKPRLVSEYDIYGFRTVPEDDEEEKLVAKVRALDLKTLHLTENQEVSTGVKWENYFASTMNREMACSPELKNLIRAGIPHEHRSKVWKWCVDLHTRKFKGSAEPGYFQTLLQKALEKQNPASKQIELDLLRTLPNNKHYSCPTSEGIQKLRNVLLAFSWRNPDIGYCQGLNRLVAVALLYLEQEDAFWCLVTIVEVFMPRDYYTKTLLGSQVDQRVFRDLLSEKLPRLHSHLEQHKVDYTLITFNWFLVVFVDSVVSDVLFKIWDSFLYEGPKVIFRFALALFKYKEEEILRLQDSMSIFKYLRHFTRTVLDARKLIGISFGDLNPFPLRQIRNRRAYHLEKVRLELTELEAIREDFLRERDASPDKGELVSDEEDT</sequence>
<evidence type="ECO:0000256" key="2">
    <source>
        <dbReference type="ARBA" id="ARBA00022468"/>
    </source>
</evidence>
<keyword evidence="8" id="KW-1185">Reference proteome</keyword>
<organism evidence="8 9">
    <name type="scientific">Puma concolor</name>
    <name type="common">Mountain lion</name>
    <name type="synonym">Felis concolor</name>
    <dbReference type="NCBI Taxonomy" id="9696"/>
    <lineage>
        <taxon>Eukaryota</taxon>
        <taxon>Metazoa</taxon>
        <taxon>Chordata</taxon>
        <taxon>Craniata</taxon>
        <taxon>Vertebrata</taxon>
        <taxon>Euteleostomi</taxon>
        <taxon>Mammalia</taxon>
        <taxon>Eutheria</taxon>
        <taxon>Laurasiatheria</taxon>
        <taxon>Carnivora</taxon>
        <taxon>Feliformia</taxon>
        <taxon>Felidae</taxon>
        <taxon>Felinae</taxon>
        <taxon>Puma</taxon>
    </lineage>
</organism>
<comment type="subcellular location">
    <subcellularLocation>
        <location evidence="1">Cell junction</location>
    </subcellularLocation>
</comment>
<accession>A0A6P6HFE2</accession>
<evidence type="ECO:0000259" key="7">
    <source>
        <dbReference type="PROSITE" id="PS50086"/>
    </source>
</evidence>
<reference evidence="9" key="1">
    <citation type="submission" date="2025-08" db="UniProtKB">
        <authorList>
            <consortium name="RefSeq"/>
        </authorList>
    </citation>
    <scope>IDENTIFICATION</scope>
    <source>
        <tissue evidence="9">Blood</tissue>
    </source>
</reference>
<evidence type="ECO:0000313" key="8">
    <source>
        <dbReference type="Proteomes" id="UP000515131"/>
    </source>
</evidence>
<feature type="region of interest" description="Disordered" evidence="6">
    <location>
        <begin position="100"/>
        <end position="137"/>
    </location>
</feature>
<feature type="compositionally biased region" description="Pro residues" evidence="6">
    <location>
        <begin position="106"/>
        <end position="125"/>
    </location>
</feature>
<feature type="region of interest" description="Disordered" evidence="6">
    <location>
        <begin position="399"/>
        <end position="463"/>
    </location>
</feature>
<dbReference type="Gene3D" id="1.10.472.80">
    <property type="entry name" value="Ypt/Rab-GAP domain of gyp1p, domain 3"/>
    <property type="match status" value="1"/>
</dbReference>
<dbReference type="Gene3D" id="1.10.8.270">
    <property type="entry name" value="putative rabgap domain of human tbc1 domain family member 14 like domains"/>
    <property type="match status" value="1"/>
</dbReference>
<dbReference type="GeneID" id="112855111"/>
<dbReference type="GO" id="GO:0031267">
    <property type="term" value="F:small GTPase binding"/>
    <property type="evidence" value="ECO:0007669"/>
    <property type="project" value="TreeGrafter"/>
</dbReference>
<gene>
    <name evidence="9" type="primary">TBC1D2B</name>
</gene>
<keyword evidence="2" id="KW-0343">GTPase activation</keyword>